<evidence type="ECO:0000256" key="2">
    <source>
        <dbReference type="SAM" id="Phobius"/>
    </source>
</evidence>
<name>A0A2B4SC05_STYPI</name>
<comment type="caution">
    <text evidence="3">The sequence shown here is derived from an EMBL/GenBank/DDBJ whole genome shotgun (WGS) entry which is preliminary data.</text>
</comment>
<dbReference type="Proteomes" id="UP000225706">
    <property type="component" value="Unassembled WGS sequence"/>
</dbReference>
<evidence type="ECO:0000313" key="4">
    <source>
        <dbReference type="Proteomes" id="UP000225706"/>
    </source>
</evidence>
<protein>
    <submittedName>
        <fullName evidence="3">Uncharacterized protein</fullName>
    </submittedName>
</protein>
<keyword evidence="4" id="KW-1185">Reference proteome</keyword>
<evidence type="ECO:0000256" key="1">
    <source>
        <dbReference type="SAM" id="MobiDB-lite"/>
    </source>
</evidence>
<gene>
    <name evidence="3" type="ORF">AWC38_SpisGene8759</name>
</gene>
<dbReference type="EMBL" id="LSMT01000123">
    <property type="protein sequence ID" value="PFX26573.1"/>
    <property type="molecule type" value="Genomic_DNA"/>
</dbReference>
<reference evidence="4" key="1">
    <citation type="journal article" date="2017" name="bioRxiv">
        <title>Comparative analysis of the genomes of Stylophora pistillata and Acropora digitifera provides evidence for extensive differences between species of corals.</title>
        <authorList>
            <person name="Voolstra C.R."/>
            <person name="Li Y."/>
            <person name="Liew Y.J."/>
            <person name="Baumgarten S."/>
            <person name="Zoccola D."/>
            <person name="Flot J.-F."/>
            <person name="Tambutte S."/>
            <person name="Allemand D."/>
            <person name="Aranda M."/>
        </authorList>
    </citation>
    <scope>NUCLEOTIDE SEQUENCE [LARGE SCALE GENOMIC DNA]</scope>
</reference>
<accession>A0A2B4SC05</accession>
<keyword evidence="2" id="KW-1133">Transmembrane helix</keyword>
<keyword evidence="2" id="KW-0472">Membrane</keyword>
<feature type="region of interest" description="Disordered" evidence="1">
    <location>
        <begin position="238"/>
        <end position="279"/>
    </location>
</feature>
<evidence type="ECO:0000313" key="3">
    <source>
        <dbReference type="EMBL" id="PFX26573.1"/>
    </source>
</evidence>
<dbReference type="AlphaFoldDB" id="A0A2B4SC05"/>
<organism evidence="3 4">
    <name type="scientific">Stylophora pistillata</name>
    <name type="common">Smooth cauliflower coral</name>
    <dbReference type="NCBI Taxonomy" id="50429"/>
    <lineage>
        <taxon>Eukaryota</taxon>
        <taxon>Metazoa</taxon>
        <taxon>Cnidaria</taxon>
        <taxon>Anthozoa</taxon>
        <taxon>Hexacorallia</taxon>
        <taxon>Scleractinia</taxon>
        <taxon>Astrocoeniina</taxon>
        <taxon>Pocilloporidae</taxon>
        <taxon>Stylophora</taxon>
    </lineage>
</organism>
<keyword evidence="2" id="KW-0812">Transmembrane</keyword>
<proteinExistence type="predicted"/>
<feature type="transmembrane region" description="Helical" evidence="2">
    <location>
        <begin position="283"/>
        <end position="305"/>
    </location>
</feature>
<sequence>MGSKEAVNPICFLKSKEKARMAMAYFTEESDQVSFIGEKLAAPRWGVVINFAFHTLCLGYPIGYVAHANYVRGCNKFASYLQNVFAHAMGQSNVAKNTSCGHVPWTVKRIVEGENVTITWKRNTLDSTRKFRGYRIFHFSELIGVMERPSTCISCDPTWKTHLKKFCLEAKFFCNSTHISMEIPPQRKDHVNYTDCYTLKHLFSWYKNDVSDKRRLRVTIEKVKARAHSTSEPTNSVVGLTVNISSPSDQNTPPTVVGSTLSISSQSDQNTPPTGTDVSDNQAVTIVVSIIAVLAAIIGIIGCVVRLYQKWHQNGDTGPDESSSDIFIAGNP</sequence>